<dbReference type="SMART" id="SM00382">
    <property type="entry name" value="AAA"/>
    <property type="match status" value="1"/>
</dbReference>
<comment type="caution">
    <text evidence="11">The sequence shown here is derived from an EMBL/GenBank/DDBJ whole genome shotgun (WGS) entry which is preliminary data.</text>
</comment>
<evidence type="ECO:0000313" key="12">
    <source>
        <dbReference type="Proteomes" id="UP000033966"/>
    </source>
</evidence>
<comment type="function">
    <text evidence="9">Part of the ABC transporter FtsEX involved in cellular division.</text>
</comment>
<dbReference type="PANTHER" id="PTHR24220:SF470">
    <property type="entry name" value="CELL DIVISION ATP-BINDING PROTEIN FTSE"/>
    <property type="match status" value="1"/>
</dbReference>
<dbReference type="EMBL" id="LCKF01000026">
    <property type="protein sequence ID" value="KKT90801.1"/>
    <property type="molecule type" value="Genomic_DNA"/>
</dbReference>
<dbReference type="AlphaFoldDB" id="A0A0G1L4A4"/>
<dbReference type="PROSITE" id="PS50893">
    <property type="entry name" value="ABC_TRANSPORTER_2"/>
    <property type="match status" value="1"/>
</dbReference>
<keyword evidence="4 9" id="KW-0132">Cell division</keyword>
<dbReference type="InterPro" id="IPR003439">
    <property type="entry name" value="ABC_transporter-like_ATP-bd"/>
</dbReference>
<accession>A0A0G1L4A4</accession>
<organism evidence="11 12">
    <name type="scientific">Candidatus Jorgensenbacteria bacterium GW2011_GWA2_45_13</name>
    <dbReference type="NCBI Taxonomy" id="1618662"/>
    <lineage>
        <taxon>Bacteria</taxon>
        <taxon>Candidatus Joergenseniibacteriota</taxon>
    </lineage>
</organism>
<evidence type="ECO:0000259" key="10">
    <source>
        <dbReference type="PROSITE" id="PS50893"/>
    </source>
</evidence>
<comment type="subcellular location">
    <subcellularLocation>
        <location evidence="9">Cell membrane</location>
        <topology evidence="9">Peripheral membrane protein</topology>
        <orientation evidence="9">Cytoplasmic side</orientation>
    </subcellularLocation>
</comment>
<evidence type="ECO:0000256" key="5">
    <source>
        <dbReference type="ARBA" id="ARBA00022741"/>
    </source>
</evidence>
<evidence type="ECO:0000256" key="6">
    <source>
        <dbReference type="ARBA" id="ARBA00022840"/>
    </source>
</evidence>
<dbReference type="PATRIC" id="fig|1618662.3.peg.520"/>
<evidence type="ECO:0000313" key="11">
    <source>
        <dbReference type="EMBL" id="KKT90801.1"/>
    </source>
</evidence>
<dbReference type="GO" id="GO:0051301">
    <property type="term" value="P:cell division"/>
    <property type="evidence" value="ECO:0007669"/>
    <property type="project" value="UniProtKB-UniRule"/>
</dbReference>
<dbReference type="Gene3D" id="3.40.50.300">
    <property type="entry name" value="P-loop containing nucleotide triphosphate hydrolases"/>
    <property type="match status" value="1"/>
</dbReference>
<evidence type="ECO:0000256" key="2">
    <source>
        <dbReference type="ARBA" id="ARBA00020019"/>
    </source>
</evidence>
<keyword evidence="8 9" id="KW-0131">Cell cycle</keyword>
<dbReference type="PROSITE" id="PS00211">
    <property type="entry name" value="ABC_TRANSPORTER_1"/>
    <property type="match status" value="1"/>
</dbReference>
<protein>
    <recommendedName>
        <fullName evidence="2 9">Cell division ATP-binding protein FtsE</fullName>
    </recommendedName>
</protein>
<feature type="domain" description="ABC transporter" evidence="10">
    <location>
        <begin position="2"/>
        <end position="226"/>
    </location>
</feature>
<reference evidence="11 12" key="1">
    <citation type="journal article" date="2015" name="Nature">
        <title>rRNA introns, odd ribosomes, and small enigmatic genomes across a large radiation of phyla.</title>
        <authorList>
            <person name="Brown C.T."/>
            <person name="Hug L.A."/>
            <person name="Thomas B.C."/>
            <person name="Sharon I."/>
            <person name="Castelle C.J."/>
            <person name="Singh A."/>
            <person name="Wilkins M.J."/>
            <person name="Williams K.H."/>
            <person name="Banfield J.F."/>
        </authorList>
    </citation>
    <scope>NUCLEOTIDE SEQUENCE [LARGE SCALE GENOMIC DNA]</scope>
</reference>
<evidence type="ECO:0000256" key="1">
    <source>
        <dbReference type="ARBA" id="ARBA00005417"/>
    </source>
</evidence>
<dbReference type="PANTHER" id="PTHR24220">
    <property type="entry name" value="IMPORT ATP-BINDING PROTEIN"/>
    <property type="match status" value="1"/>
</dbReference>
<dbReference type="InterPro" id="IPR005286">
    <property type="entry name" value="Cell_div_FtsE"/>
</dbReference>
<dbReference type="InterPro" id="IPR027417">
    <property type="entry name" value="P-loop_NTPase"/>
</dbReference>
<dbReference type="InterPro" id="IPR015854">
    <property type="entry name" value="ABC_transpr_LolD-like"/>
</dbReference>
<dbReference type="Pfam" id="PF00005">
    <property type="entry name" value="ABC_tran"/>
    <property type="match status" value="1"/>
</dbReference>
<gene>
    <name evidence="9" type="primary">ftsE</name>
    <name evidence="11" type="ORF">UW92_C0026G0008</name>
</gene>
<dbReference type="InterPro" id="IPR003593">
    <property type="entry name" value="AAA+_ATPase"/>
</dbReference>
<dbReference type="Proteomes" id="UP000033966">
    <property type="component" value="Unassembled WGS sequence"/>
</dbReference>
<dbReference type="GO" id="GO:0005524">
    <property type="term" value="F:ATP binding"/>
    <property type="evidence" value="ECO:0007669"/>
    <property type="project" value="UniProtKB-UniRule"/>
</dbReference>
<keyword evidence="3 9" id="KW-1003">Cell membrane</keyword>
<dbReference type="GO" id="GO:0005886">
    <property type="term" value="C:plasma membrane"/>
    <property type="evidence" value="ECO:0007669"/>
    <property type="project" value="UniProtKB-SubCell"/>
</dbReference>
<keyword evidence="6 9" id="KW-0067">ATP-binding</keyword>
<proteinExistence type="inferred from homology"/>
<name>A0A0G1L4A4_9BACT</name>
<dbReference type="NCBIfam" id="TIGR02673">
    <property type="entry name" value="FtsE"/>
    <property type="match status" value="1"/>
</dbReference>
<evidence type="ECO:0000256" key="8">
    <source>
        <dbReference type="ARBA" id="ARBA00023306"/>
    </source>
</evidence>
<evidence type="ECO:0000256" key="7">
    <source>
        <dbReference type="ARBA" id="ARBA00023136"/>
    </source>
</evidence>
<evidence type="ECO:0000256" key="9">
    <source>
        <dbReference type="RuleBase" id="RU365094"/>
    </source>
</evidence>
<dbReference type="FunFam" id="3.40.50.300:FF:000056">
    <property type="entry name" value="Cell division ATP-binding protein FtsE"/>
    <property type="match status" value="1"/>
</dbReference>
<comment type="similarity">
    <text evidence="1 9">Belongs to the ABC transporter superfamily.</text>
</comment>
<sequence length="227" mass="25426">MIIFQNVTKTYNHGTTALDKVGFKIQPNEFVSLVGRSGAGKSTIIKLLIGEEKPTKGQIFFGSYEVNKLKSNQMPEFRRHIGVIFQDFRLLDKKTAFENVSFALEVEGRPQREINELIPQVLEMVGLKDKMFNFPAELSGGEKQRVAIARAMINRPDVIIADEPTGNLDPFNTWEVIKLLTKINELGSTVLLATHDKEIVNTLGQRVITLDGGRLLKDEANGRFIIG</sequence>
<evidence type="ECO:0000256" key="4">
    <source>
        <dbReference type="ARBA" id="ARBA00022618"/>
    </source>
</evidence>
<dbReference type="InterPro" id="IPR017871">
    <property type="entry name" value="ABC_transporter-like_CS"/>
</dbReference>
<dbReference type="GO" id="GO:0022857">
    <property type="term" value="F:transmembrane transporter activity"/>
    <property type="evidence" value="ECO:0007669"/>
    <property type="project" value="TreeGrafter"/>
</dbReference>
<evidence type="ECO:0000256" key="3">
    <source>
        <dbReference type="ARBA" id="ARBA00022475"/>
    </source>
</evidence>
<dbReference type="SUPFAM" id="SSF52540">
    <property type="entry name" value="P-loop containing nucleoside triphosphate hydrolases"/>
    <property type="match status" value="1"/>
</dbReference>
<keyword evidence="7 9" id="KW-0472">Membrane</keyword>
<dbReference type="GO" id="GO:0016887">
    <property type="term" value="F:ATP hydrolysis activity"/>
    <property type="evidence" value="ECO:0007669"/>
    <property type="project" value="InterPro"/>
</dbReference>
<keyword evidence="5 9" id="KW-0547">Nucleotide-binding</keyword>
<comment type="subunit">
    <text evidence="9">Homodimer. Forms a membrane-associated complex with FtsX.</text>
</comment>